<dbReference type="RefSeq" id="WP_354618722.1">
    <property type="nucleotide sequence ID" value="NZ_JBEWYP010000006.1"/>
</dbReference>
<proteinExistence type="predicted"/>
<name>A0ABV2TX98_9FLAO</name>
<keyword evidence="1" id="KW-0732">Signal</keyword>
<dbReference type="InterPro" id="IPR021516">
    <property type="entry name" value="DUF3179"/>
</dbReference>
<evidence type="ECO:0000313" key="2">
    <source>
        <dbReference type="EMBL" id="MET7029921.1"/>
    </source>
</evidence>
<dbReference type="EMBL" id="JBEWYP010000006">
    <property type="protein sequence ID" value="MET7029921.1"/>
    <property type="molecule type" value="Genomic_DNA"/>
</dbReference>
<accession>A0ABV2TX98</accession>
<evidence type="ECO:0000256" key="1">
    <source>
        <dbReference type="SAM" id="SignalP"/>
    </source>
</evidence>
<keyword evidence="3" id="KW-1185">Reference proteome</keyword>
<organism evidence="2 3">
    <name type="scientific">Sediminicola luteus</name>
    <dbReference type="NCBI Taxonomy" id="319238"/>
    <lineage>
        <taxon>Bacteria</taxon>
        <taxon>Pseudomonadati</taxon>
        <taxon>Bacteroidota</taxon>
        <taxon>Flavobacteriia</taxon>
        <taxon>Flavobacteriales</taxon>
        <taxon>Flavobacteriaceae</taxon>
        <taxon>Sediminicola</taxon>
    </lineage>
</organism>
<evidence type="ECO:0000313" key="3">
    <source>
        <dbReference type="Proteomes" id="UP001549773"/>
    </source>
</evidence>
<gene>
    <name evidence="2" type="ORF">ABXZ32_10965</name>
</gene>
<sequence length="383" mass="43363">MKNTITLFLILSLLGFPFCEVSAQLKNPQNIPYTWKTDTTKRNIELSEITVAVPRQTFPTIDYPNFIGKAEGLDRFYEHEPVISVTINGESKAYPLNMLTMHEISNDSLGGIPILPTFCPLCNSSVVYDRRLGHGGQQYVLEFEVSGMLRNSDMIMADKQTQTWWQQLTGIGLVGDLKGVELDVIPSMVLSVKDYFKRYPSGKILSPKTGTAAEERYGTNPYTNYDSLGNKPWASFFDQDKLDNRLPPMERVIDLEGKNSYKIYPFSIIAKMGVINDRFDDRNIVIFHKKGTISVLDKYEISKSKAIGSATMFSSIVDGRTLTFKKVDDDFIDIETGSVWDITGRCIQGSMKGKELVPERYSNHFAFAWLAFHPESEIYGEKQ</sequence>
<protein>
    <submittedName>
        <fullName evidence="2">DUF3179 domain-containing protein</fullName>
    </submittedName>
</protein>
<dbReference type="Pfam" id="PF11376">
    <property type="entry name" value="DUF3179"/>
    <property type="match status" value="1"/>
</dbReference>
<dbReference type="Proteomes" id="UP001549773">
    <property type="component" value="Unassembled WGS sequence"/>
</dbReference>
<comment type="caution">
    <text evidence="2">The sequence shown here is derived from an EMBL/GenBank/DDBJ whole genome shotgun (WGS) entry which is preliminary data.</text>
</comment>
<feature type="chain" id="PRO_5046436220" evidence="1">
    <location>
        <begin position="24"/>
        <end position="383"/>
    </location>
</feature>
<reference evidence="2 3" key="1">
    <citation type="submission" date="2024-07" db="EMBL/GenBank/DDBJ databases">
        <title>The genome sequence of type strain Sediminicola luteus GDMCC 1.2596T.</title>
        <authorList>
            <person name="Liu Y."/>
        </authorList>
    </citation>
    <scope>NUCLEOTIDE SEQUENCE [LARGE SCALE GENOMIC DNA]</scope>
    <source>
        <strain evidence="2 3">GDMCC 1.2596</strain>
    </source>
</reference>
<feature type="signal peptide" evidence="1">
    <location>
        <begin position="1"/>
        <end position="23"/>
    </location>
</feature>